<dbReference type="CDD" id="cd01828">
    <property type="entry name" value="sialate_O-acetylesterase_like2"/>
    <property type="match status" value="1"/>
</dbReference>
<dbReference type="PANTHER" id="PTHR30383:SF5">
    <property type="entry name" value="SGNH HYDROLASE-TYPE ESTERASE DOMAIN-CONTAINING PROTEIN"/>
    <property type="match status" value="1"/>
</dbReference>
<dbReference type="PANTHER" id="PTHR30383">
    <property type="entry name" value="THIOESTERASE 1/PROTEASE 1/LYSOPHOSPHOLIPASE L1"/>
    <property type="match status" value="1"/>
</dbReference>
<evidence type="ECO:0000259" key="1">
    <source>
        <dbReference type="Pfam" id="PF13472"/>
    </source>
</evidence>
<keyword evidence="3" id="KW-1185">Reference proteome</keyword>
<evidence type="ECO:0000313" key="2">
    <source>
        <dbReference type="EMBL" id="MBE9214465.1"/>
    </source>
</evidence>
<protein>
    <submittedName>
        <fullName evidence="2">Lipolytic protein G-D-S-L family</fullName>
    </submittedName>
</protein>
<gene>
    <name evidence="2" type="ORF">IQ247_17625</name>
</gene>
<dbReference type="InterPro" id="IPR051532">
    <property type="entry name" value="Ester_Hydrolysis_Enzymes"/>
</dbReference>
<feature type="domain" description="SGNH hydrolase-type esterase" evidence="1">
    <location>
        <begin position="171"/>
        <end position="305"/>
    </location>
</feature>
<dbReference type="EMBL" id="JADEWL010000060">
    <property type="protein sequence ID" value="MBE9214465.1"/>
    <property type="molecule type" value="Genomic_DNA"/>
</dbReference>
<dbReference type="SUPFAM" id="SSF52266">
    <property type="entry name" value="SGNH hydrolase"/>
    <property type="match status" value="1"/>
</dbReference>
<dbReference type="InterPro" id="IPR013830">
    <property type="entry name" value="SGNH_hydro"/>
</dbReference>
<dbReference type="Gene3D" id="3.40.50.1110">
    <property type="entry name" value="SGNH hydrolase"/>
    <property type="match status" value="1"/>
</dbReference>
<evidence type="ECO:0000313" key="3">
    <source>
        <dbReference type="Proteomes" id="UP000620559"/>
    </source>
</evidence>
<dbReference type="RefSeq" id="WP_193922306.1">
    <property type="nucleotide sequence ID" value="NZ_JADEWL010000060.1"/>
</dbReference>
<organism evidence="2 3">
    <name type="scientific">Plectonema cf. radiosum LEGE 06105</name>
    <dbReference type="NCBI Taxonomy" id="945769"/>
    <lineage>
        <taxon>Bacteria</taxon>
        <taxon>Bacillati</taxon>
        <taxon>Cyanobacteriota</taxon>
        <taxon>Cyanophyceae</taxon>
        <taxon>Oscillatoriophycideae</taxon>
        <taxon>Oscillatoriales</taxon>
        <taxon>Microcoleaceae</taxon>
        <taxon>Plectonema</taxon>
    </lineage>
</organism>
<dbReference type="AlphaFoldDB" id="A0A8J7JVC9"/>
<proteinExistence type="predicted"/>
<dbReference type="InterPro" id="IPR036514">
    <property type="entry name" value="SGNH_hydro_sf"/>
</dbReference>
<sequence>MRDLYLLTTSLLIGLTIPTSILPKLPTVKPQHYQLLLNLEKQATKVENTISDSEMPLSDFISQRVSPPTKFSFNSPQVVEKRLISGSQLYHQRLAALKAGYIYTRLPSEQLQSLLITRRKSKLTYQDWKNLLALEAVAIAKGQGNNRLSIMLGDSLSLWFPINQLPSQKLWLNQGISGDTSTGVLRRISAFSSTKPEIIYIMAGINDLRKGTSDTVILNNHRQMIRSLKRTHPNSYIIIQSILPTRLPTIPNTRIRTINTQLANIAKQEGVNYINLHKWFADFQGDLRQDLTTDGLHLSLEGYQVWLAAIQQIEEKLAISKSTTTLQ</sequence>
<dbReference type="Proteomes" id="UP000620559">
    <property type="component" value="Unassembled WGS sequence"/>
</dbReference>
<dbReference type="Pfam" id="PF13472">
    <property type="entry name" value="Lipase_GDSL_2"/>
    <property type="match status" value="1"/>
</dbReference>
<name>A0A8J7JVC9_9CYAN</name>
<comment type="caution">
    <text evidence="2">The sequence shown here is derived from an EMBL/GenBank/DDBJ whole genome shotgun (WGS) entry which is preliminary data.</text>
</comment>
<accession>A0A8J7JVC9</accession>
<reference evidence="2" key="1">
    <citation type="submission" date="2020-10" db="EMBL/GenBank/DDBJ databases">
        <authorList>
            <person name="Castelo-Branco R."/>
            <person name="Eusebio N."/>
            <person name="Adriana R."/>
            <person name="Vieira A."/>
            <person name="Brugerolle De Fraissinette N."/>
            <person name="Rezende De Castro R."/>
            <person name="Schneider M.P."/>
            <person name="Vasconcelos V."/>
            <person name="Leao P.N."/>
        </authorList>
    </citation>
    <scope>NUCLEOTIDE SEQUENCE</scope>
    <source>
        <strain evidence="2">LEGE 06105</strain>
    </source>
</reference>
<dbReference type="GO" id="GO:0004622">
    <property type="term" value="F:phosphatidylcholine lysophospholipase activity"/>
    <property type="evidence" value="ECO:0007669"/>
    <property type="project" value="TreeGrafter"/>
</dbReference>